<evidence type="ECO:0000313" key="3">
    <source>
        <dbReference type="Proteomes" id="UP001595955"/>
    </source>
</evidence>
<gene>
    <name evidence="2" type="ORF">ACFO3F_11345</name>
</gene>
<feature type="compositionally biased region" description="Basic residues" evidence="1">
    <location>
        <begin position="1"/>
        <end position="10"/>
    </location>
</feature>
<feature type="region of interest" description="Disordered" evidence="1">
    <location>
        <begin position="1"/>
        <end position="22"/>
    </location>
</feature>
<evidence type="ECO:0000256" key="1">
    <source>
        <dbReference type="SAM" id="MobiDB-lite"/>
    </source>
</evidence>
<organism evidence="2 3">
    <name type="scientific">Georgenia faecalis</name>
    <dbReference type="NCBI Taxonomy" id="2483799"/>
    <lineage>
        <taxon>Bacteria</taxon>
        <taxon>Bacillati</taxon>
        <taxon>Actinomycetota</taxon>
        <taxon>Actinomycetes</taxon>
        <taxon>Micrococcales</taxon>
        <taxon>Bogoriellaceae</taxon>
        <taxon>Georgenia</taxon>
    </lineage>
</organism>
<dbReference type="Proteomes" id="UP001595955">
    <property type="component" value="Unassembled WGS sequence"/>
</dbReference>
<accession>A0ABV9DC36</accession>
<name>A0ABV9DC36_9MICO</name>
<reference evidence="3" key="1">
    <citation type="journal article" date="2019" name="Int. J. Syst. Evol. Microbiol.">
        <title>The Global Catalogue of Microorganisms (GCM) 10K type strain sequencing project: providing services to taxonomists for standard genome sequencing and annotation.</title>
        <authorList>
            <consortium name="The Broad Institute Genomics Platform"/>
            <consortium name="The Broad Institute Genome Sequencing Center for Infectious Disease"/>
            <person name="Wu L."/>
            <person name="Ma J."/>
        </authorList>
    </citation>
    <scope>NUCLEOTIDE SEQUENCE [LARGE SCALE GENOMIC DNA]</scope>
    <source>
        <strain evidence="3">JCM 3369</strain>
    </source>
</reference>
<keyword evidence="3" id="KW-1185">Reference proteome</keyword>
<proteinExistence type="predicted"/>
<sequence length="107" mass="12341">MRLFPRRRQQATREPSRAEVKAETTAHFRQFVSTRVGVEGYLEPATYVDPPTLVLVARTGEWTRRRVPDAQAARELGRTLEIPVYDVNLTGYPARMREWSAQQRRGG</sequence>
<protein>
    <submittedName>
        <fullName evidence="2">Oxidoreductase</fullName>
    </submittedName>
</protein>
<evidence type="ECO:0000313" key="2">
    <source>
        <dbReference type="EMBL" id="MFC4555843.1"/>
    </source>
</evidence>
<dbReference type="EMBL" id="JBHSGF010000007">
    <property type="protein sequence ID" value="MFC4555843.1"/>
    <property type="molecule type" value="Genomic_DNA"/>
</dbReference>
<comment type="caution">
    <text evidence="2">The sequence shown here is derived from an EMBL/GenBank/DDBJ whole genome shotgun (WGS) entry which is preliminary data.</text>
</comment>
<dbReference type="RefSeq" id="WP_122824252.1">
    <property type="nucleotide sequence ID" value="NZ_CP033325.1"/>
</dbReference>